<evidence type="ECO:0000313" key="3">
    <source>
        <dbReference type="Proteomes" id="UP000215335"/>
    </source>
</evidence>
<keyword evidence="3" id="KW-1185">Reference proteome</keyword>
<dbReference type="Proteomes" id="UP000215335">
    <property type="component" value="Unassembled WGS sequence"/>
</dbReference>
<keyword evidence="1" id="KW-0812">Transmembrane</keyword>
<protein>
    <submittedName>
        <fullName evidence="2">Uncharacterized protein</fullName>
    </submittedName>
</protein>
<dbReference type="AlphaFoldDB" id="A0A232EWY9"/>
<organism evidence="2 3">
    <name type="scientific">Trichomalopsis sarcophagae</name>
    <dbReference type="NCBI Taxonomy" id="543379"/>
    <lineage>
        <taxon>Eukaryota</taxon>
        <taxon>Metazoa</taxon>
        <taxon>Ecdysozoa</taxon>
        <taxon>Arthropoda</taxon>
        <taxon>Hexapoda</taxon>
        <taxon>Insecta</taxon>
        <taxon>Pterygota</taxon>
        <taxon>Neoptera</taxon>
        <taxon>Endopterygota</taxon>
        <taxon>Hymenoptera</taxon>
        <taxon>Apocrita</taxon>
        <taxon>Proctotrupomorpha</taxon>
        <taxon>Chalcidoidea</taxon>
        <taxon>Pteromalidae</taxon>
        <taxon>Pteromalinae</taxon>
        <taxon>Trichomalopsis</taxon>
    </lineage>
</organism>
<feature type="transmembrane region" description="Helical" evidence="1">
    <location>
        <begin position="89"/>
        <end position="110"/>
    </location>
</feature>
<proteinExistence type="predicted"/>
<sequence length="155" mass="17470">MRYPPHVLRACIQLHVYIRYDIEIRKRITEHPRVSKPPSIRNAMIYARQGLADRYKIVGHDRPDTVVHVASYITKCNNDFQTVHRLTKLVILQVILLAAVFAVAQSAFIITPSGIIPLAHPNNYGYNPVDGLAGLALPTAQVSQVGPTLRQQHYK</sequence>
<comment type="caution">
    <text evidence="2">The sequence shown here is derived from an EMBL/GenBank/DDBJ whole genome shotgun (WGS) entry which is preliminary data.</text>
</comment>
<accession>A0A232EWY9</accession>
<reference evidence="2 3" key="1">
    <citation type="journal article" date="2017" name="Curr. Biol.">
        <title>The Evolution of Venom by Co-option of Single-Copy Genes.</title>
        <authorList>
            <person name="Martinson E.O."/>
            <person name="Mrinalini"/>
            <person name="Kelkar Y.D."/>
            <person name="Chang C.H."/>
            <person name="Werren J.H."/>
        </authorList>
    </citation>
    <scope>NUCLEOTIDE SEQUENCE [LARGE SCALE GENOMIC DNA]</scope>
    <source>
        <strain evidence="2 3">Alberta</strain>
        <tissue evidence="2">Whole body</tissue>
    </source>
</reference>
<keyword evidence="1" id="KW-0472">Membrane</keyword>
<evidence type="ECO:0000313" key="2">
    <source>
        <dbReference type="EMBL" id="OXU22864.1"/>
    </source>
</evidence>
<gene>
    <name evidence="2" type="ORF">TSAR_010465</name>
</gene>
<evidence type="ECO:0000256" key="1">
    <source>
        <dbReference type="SAM" id="Phobius"/>
    </source>
</evidence>
<dbReference type="EMBL" id="NNAY01001809">
    <property type="protein sequence ID" value="OXU22864.1"/>
    <property type="molecule type" value="Genomic_DNA"/>
</dbReference>
<name>A0A232EWY9_9HYME</name>
<keyword evidence="1" id="KW-1133">Transmembrane helix</keyword>